<dbReference type="RefSeq" id="XP_018296272.1">
    <property type="nucleotide sequence ID" value="XM_018443561.1"/>
</dbReference>
<evidence type="ECO:0000313" key="7">
    <source>
        <dbReference type="EMBL" id="OAD78232.1"/>
    </source>
</evidence>
<dbReference type="Pfam" id="PF03669">
    <property type="entry name" value="ASTER"/>
    <property type="match status" value="1"/>
</dbReference>
<keyword evidence="2 6" id="KW-0812">Transmembrane</keyword>
<dbReference type="GeneID" id="29004466"/>
<feature type="non-terminal residue" evidence="7">
    <location>
        <position position="1"/>
    </location>
</feature>
<dbReference type="InParanoid" id="A0A162UUY8"/>
<dbReference type="EMBL" id="KV440973">
    <property type="protein sequence ID" value="OAD78232.1"/>
    <property type="molecule type" value="Genomic_DNA"/>
</dbReference>
<feature type="region of interest" description="Disordered" evidence="5">
    <location>
        <begin position="1"/>
        <end position="26"/>
    </location>
</feature>
<evidence type="ECO:0000256" key="4">
    <source>
        <dbReference type="ARBA" id="ARBA00023136"/>
    </source>
</evidence>
<dbReference type="OrthoDB" id="284718at2759"/>
<evidence type="ECO:0008006" key="9">
    <source>
        <dbReference type="Google" id="ProtNLM"/>
    </source>
</evidence>
<sequence>MSSSIKGDPRRPDKIVPFHQPPKNEEEADFTSNIAMFTAMGGILMRNQFKAIPWIASYFGLSAFLNKRNSLKSGDGLADSGSLVAFVSLFTYYLNVYMLNRNTIQALESNPDNISA</sequence>
<proteinExistence type="predicted"/>
<evidence type="ECO:0000256" key="6">
    <source>
        <dbReference type="SAM" id="Phobius"/>
    </source>
</evidence>
<keyword evidence="3 6" id="KW-1133">Transmembrane helix</keyword>
<evidence type="ECO:0000256" key="2">
    <source>
        <dbReference type="ARBA" id="ARBA00022692"/>
    </source>
</evidence>
<keyword evidence="4 6" id="KW-0472">Membrane</keyword>
<dbReference type="GO" id="GO:0005789">
    <property type="term" value="C:endoplasmic reticulum membrane"/>
    <property type="evidence" value="ECO:0007669"/>
    <property type="project" value="InterPro"/>
</dbReference>
<dbReference type="STRING" id="763407.A0A162UUY8"/>
<protein>
    <recommendedName>
        <fullName evidence="9">Protein Asterix</fullName>
    </recommendedName>
</protein>
<dbReference type="VEuPathDB" id="FungiDB:PHYBLDRAFT_80160"/>
<evidence type="ECO:0000256" key="5">
    <source>
        <dbReference type="SAM" id="MobiDB-lite"/>
    </source>
</evidence>
<dbReference type="AlphaFoldDB" id="A0A162UUY8"/>
<dbReference type="GO" id="GO:0045048">
    <property type="term" value="P:protein insertion into ER membrane"/>
    <property type="evidence" value="ECO:0007669"/>
    <property type="project" value="InterPro"/>
</dbReference>
<keyword evidence="8" id="KW-1185">Reference proteome</keyword>
<evidence type="ECO:0000313" key="8">
    <source>
        <dbReference type="Proteomes" id="UP000077315"/>
    </source>
</evidence>
<organism evidence="7 8">
    <name type="scientific">Phycomyces blakesleeanus (strain ATCC 8743b / DSM 1359 / FGSC 10004 / NBRC 33097 / NRRL 1555)</name>
    <dbReference type="NCBI Taxonomy" id="763407"/>
    <lineage>
        <taxon>Eukaryota</taxon>
        <taxon>Fungi</taxon>
        <taxon>Fungi incertae sedis</taxon>
        <taxon>Mucoromycota</taxon>
        <taxon>Mucoromycotina</taxon>
        <taxon>Mucoromycetes</taxon>
        <taxon>Mucorales</taxon>
        <taxon>Phycomycetaceae</taxon>
        <taxon>Phycomyces</taxon>
    </lineage>
</organism>
<accession>A0A162UUY8</accession>
<feature type="compositionally biased region" description="Basic and acidic residues" evidence="5">
    <location>
        <begin position="7"/>
        <end position="16"/>
    </location>
</feature>
<name>A0A162UUY8_PHYB8</name>
<evidence type="ECO:0000256" key="3">
    <source>
        <dbReference type="ARBA" id="ARBA00022989"/>
    </source>
</evidence>
<gene>
    <name evidence="7" type="ORF">PHYBLDRAFT_80160</name>
</gene>
<comment type="subcellular location">
    <subcellularLocation>
        <location evidence="1">Membrane</location>
    </subcellularLocation>
</comment>
<dbReference type="InterPro" id="IPR005351">
    <property type="entry name" value="ASTER"/>
</dbReference>
<dbReference type="GO" id="GO:0044183">
    <property type="term" value="F:protein folding chaperone"/>
    <property type="evidence" value="ECO:0007669"/>
    <property type="project" value="InterPro"/>
</dbReference>
<evidence type="ECO:0000256" key="1">
    <source>
        <dbReference type="ARBA" id="ARBA00004370"/>
    </source>
</evidence>
<dbReference type="Proteomes" id="UP000077315">
    <property type="component" value="Unassembled WGS sequence"/>
</dbReference>
<feature type="transmembrane region" description="Helical" evidence="6">
    <location>
        <begin position="76"/>
        <end position="94"/>
    </location>
</feature>
<reference evidence="8" key="1">
    <citation type="submission" date="2015-06" db="EMBL/GenBank/DDBJ databases">
        <title>Expansion of signal transduction pathways in fungi by whole-genome duplication.</title>
        <authorList>
            <consortium name="DOE Joint Genome Institute"/>
            <person name="Corrochano L.M."/>
            <person name="Kuo A."/>
            <person name="Marcet-Houben M."/>
            <person name="Polaino S."/>
            <person name="Salamov A."/>
            <person name="Villalobos J.M."/>
            <person name="Alvarez M.I."/>
            <person name="Avalos J."/>
            <person name="Benito E.P."/>
            <person name="Benoit I."/>
            <person name="Burger G."/>
            <person name="Camino L.P."/>
            <person name="Canovas D."/>
            <person name="Cerda-Olmedo E."/>
            <person name="Cheng J.-F."/>
            <person name="Dominguez A."/>
            <person name="Elias M."/>
            <person name="Eslava A.P."/>
            <person name="Glaser F."/>
            <person name="Grimwood J."/>
            <person name="Gutierrez G."/>
            <person name="Heitman J."/>
            <person name="Henrissat B."/>
            <person name="Iturriaga E.A."/>
            <person name="Lang B.F."/>
            <person name="Lavin J.L."/>
            <person name="Lee S."/>
            <person name="Li W."/>
            <person name="Lindquist E."/>
            <person name="Lopez-Garcia S."/>
            <person name="Luque E.M."/>
            <person name="Marcos A.T."/>
            <person name="Martin J."/>
            <person name="McCluskey K."/>
            <person name="Medina H.R."/>
            <person name="Miralles-Duran A."/>
            <person name="Miyazaki A."/>
            <person name="Munoz-Torres E."/>
            <person name="Oguiza J.A."/>
            <person name="Ohm R."/>
            <person name="Olmedo M."/>
            <person name="Orejas M."/>
            <person name="Ortiz-Castellanos L."/>
            <person name="Pisabarro A.G."/>
            <person name="Rodriguez-Romero J."/>
            <person name="Ruiz-Herrera J."/>
            <person name="Ruiz-Vazquez R."/>
            <person name="Sanz C."/>
            <person name="Schackwitz W."/>
            <person name="Schmutz J."/>
            <person name="Shahriari M."/>
            <person name="Shelest E."/>
            <person name="Silva-Franco F."/>
            <person name="Soanes D."/>
            <person name="Syed K."/>
            <person name="Tagua V.G."/>
            <person name="Talbot N.J."/>
            <person name="Thon M."/>
            <person name="De vries R.P."/>
            <person name="Wiebenga A."/>
            <person name="Yadav J.S."/>
            <person name="Braun E.L."/>
            <person name="Baker S."/>
            <person name="Garre V."/>
            <person name="Horwitz B."/>
            <person name="Torres-Martinez S."/>
            <person name="Idnurm A."/>
            <person name="Herrera-Estrella A."/>
            <person name="Gabaldon T."/>
            <person name="Grigoriev I.V."/>
        </authorList>
    </citation>
    <scope>NUCLEOTIDE SEQUENCE [LARGE SCALE GENOMIC DNA]</scope>
    <source>
        <strain evidence="8">NRRL 1555(-)</strain>
    </source>
</reference>